<evidence type="ECO:0000313" key="2">
    <source>
        <dbReference type="Proteomes" id="UP000825935"/>
    </source>
</evidence>
<gene>
    <name evidence="1" type="ORF">KP509_05G011200</name>
</gene>
<organism evidence="1 2">
    <name type="scientific">Ceratopteris richardii</name>
    <name type="common">Triangle waterfern</name>
    <dbReference type="NCBI Taxonomy" id="49495"/>
    <lineage>
        <taxon>Eukaryota</taxon>
        <taxon>Viridiplantae</taxon>
        <taxon>Streptophyta</taxon>
        <taxon>Embryophyta</taxon>
        <taxon>Tracheophyta</taxon>
        <taxon>Polypodiopsida</taxon>
        <taxon>Polypodiidae</taxon>
        <taxon>Polypodiales</taxon>
        <taxon>Pteridineae</taxon>
        <taxon>Pteridaceae</taxon>
        <taxon>Parkerioideae</taxon>
        <taxon>Ceratopteris</taxon>
    </lineage>
</organism>
<keyword evidence="2" id="KW-1185">Reference proteome</keyword>
<proteinExistence type="predicted"/>
<protein>
    <submittedName>
        <fullName evidence="1">Uncharacterized protein</fullName>
    </submittedName>
</protein>
<comment type="caution">
    <text evidence="1">The sequence shown here is derived from an EMBL/GenBank/DDBJ whole genome shotgun (WGS) entry which is preliminary data.</text>
</comment>
<name>A0A8T2UW05_CERRI</name>
<accession>A0A8T2UW05</accession>
<dbReference type="Proteomes" id="UP000825935">
    <property type="component" value="Chromosome 5"/>
</dbReference>
<dbReference type="AlphaFoldDB" id="A0A8T2UW05"/>
<reference evidence="1" key="1">
    <citation type="submission" date="2021-08" db="EMBL/GenBank/DDBJ databases">
        <title>WGS assembly of Ceratopteris richardii.</title>
        <authorList>
            <person name="Marchant D.B."/>
            <person name="Chen G."/>
            <person name="Jenkins J."/>
            <person name="Shu S."/>
            <person name="Leebens-Mack J."/>
            <person name="Grimwood J."/>
            <person name="Schmutz J."/>
            <person name="Soltis P."/>
            <person name="Soltis D."/>
            <person name="Chen Z.-H."/>
        </authorList>
    </citation>
    <scope>NUCLEOTIDE SEQUENCE</scope>
    <source>
        <strain evidence="1">Whitten #5841</strain>
        <tissue evidence="1">Leaf</tissue>
    </source>
</reference>
<dbReference type="EMBL" id="CM035410">
    <property type="protein sequence ID" value="KAH7436269.1"/>
    <property type="molecule type" value="Genomic_DNA"/>
</dbReference>
<sequence>MDAKNLPPQVVGKSMLHSLYHSDSCKCFLSPSLEIFFLIPCFGTKISGLFQRLHHLLALDASQLPWQLSLFTLSSFLCAVSDSTTSASSYPSSGVSACSVAS</sequence>
<evidence type="ECO:0000313" key="1">
    <source>
        <dbReference type="EMBL" id="KAH7436269.1"/>
    </source>
</evidence>